<sequence>MIWRILVLWNVITVFCYVDKHCGREAAWAATSALIALCLPLAKIEARLGELVQAQRNRTASMEQRK</sequence>
<dbReference type="AlphaFoldDB" id="A0A239AKQ7"/>
<dbReference type="Proteomes" id="UP000198324">
    <property type="component" value="Unassembled WGS sequence"/>
</dbReference>
<keyword evidence="2" id="KW-1185">Reference proteome</keyword>
<dbReference type="EMBL" id="FZOC01000004">
    <property type="protein sequence ID" value="SNR95654.1"/>
    <property type="molecule type" value="Genomic_DNA"/>
</dbReference>
<evidence type="ECO:0000313" key="2">
    <source>
        <dbReference type="Proteomes" id="UP000198324"/>
    </source>
</evidence>
<dbReference type="RefSeq" id="WP_089274254.1">
    <property type="nucleotide sequence ID" value="NZ_FZOC01000004.1"/>
</dbReference>
<reference evidence="1 2" key="1">
    <citation type="submission" date="2017-06" db="EMBL/GenBank/DDBJ databases">
        <authorList>
            <person name="Kim H.J."/>
            <person name="Triplett B.A."/>
        </authorList>
    </citation>
    <scope>NUCLEOTIDE SEQUENCE [LARGE SCALE GENOMIC DNA]</scope>
    <source>
        <strain evidence="1 2">DSM 13116</strain>
    </source>
</reference>
<protein>
    <submittedName>
        <fullName evidence="1">Uncharacterized protein</fullName>
    </submittedName>
</protein>
<proteinExistence type="predicted"/>
<organism evidence="1 2">
    <name type="scientific">Humidesulfovibrio mexicanus</name>
    <dbReference type="NCBI Taxonomy" id="147047"/>
    <lineage>
        <taxon>Bacteria</taxon>
        <taxon>Pseudomonadati</taxon>
        <taxon>Thermodesulfobacteriota</taxon>
        <taxon>Desulfovibrionia</taxon>
        <taxon>Desulfovibrionales</taxon>
        <taxon>Desulfovibrionaceae</taxon>
        <taxon>Humidesulfovibrio</taxon>
    </lineage>
</organism>
<evidence type="ECO:0000313" key="1">
    <source>
        <dbReference type="EMBL" id="SNR95654.1"/>
    </source>
</evidence>
<gene>
    <name evidence="1" type="ORF">SAMN04488503_2021</name>
</gene>
<name>A0A239AKQ7_9BACT</name>
<accession>A0A239AKQ7</accession>